<dbReference type="CDD" id="cd00121">
    <property type="entry name" value="MATH"/>
    <property type="match status" value="1"/>
</dbReference>
<dbReference type="InterPro" id="IPR052664">
    <property type="entry name" value="BTB-MATH_domain_protein"/>
</dbReference>
<evidence type="ECO:0000259" key="2">
    <source>
        <dbReference type="PROSITE" id="PS50144"/>
    </source>
</evidence>
<reference evidence="4" key="1">
    <citation type="submission" date="2017-10" db="EMBL/GenBank/DDBJ databases">
        <title>Rapid genome shrinkage in a self-fertile nematode reveals novel sperm competition proteins.</title>
        <authorList>
            <person name="Yin D."/>
            <person name="Schwarz E.M."/>
            <person name="Thomas C.G."/>
            <person name="Felde R.L."/>
            <person name="Korf I.F."/>
            <person name="Cutter A.D."/>
            <person name="Schartner C.M."/>
            <person name="Ralston E.J."/>
            <person name="Meyer B.J."/>
            <person name="Haag E.S."/>
        </authorList>
    </citation>
    <scope>NUCLEOTIDE SEQUENCE [LARGE SCALE GENOMIC DNA]</scope>
    <source>
        <strain evidence="4">JU1422</strain>
    </source>
</reference>
<dbReference type="SMART" id="SM00225">
    <property type="entry name" value="BTB"/>
    <property type="match status" value="1"/>
</dbReference>
<dbReference type="Pfam" id="PF00917">
    <property type="entry name" value="MATH"/>
    <property type="match status" value="1"/>
</dbReference>
<organism evidence="3 4">
    <name type="scientific">Caenorhabditis nigoni</name>
    <dbReference type="NCBI Taxonomy" id="1611254"/>
    <lineage>
        <taxon>Eukaryota</taxon>
        <taxon>Metazoa</taxon>
        <taxon>Ecdysozoa</taxon>
        <taxon>Nematoda</taxon>
        <taxon>Chromadorea</taxon>
        <taxon>Rhabditida</taxon>
        <taxon>Rhabditina</taxon>
        <taxon>Rhabditomorpha</taxon>
        <taxon>Rhabditoidea</taxon>
        <taxon>Rhabditidae</taxon>
        <taxon>Peloderinae</taxon>
        <taxon>Caenorhabditis</taxon>
    </lineage>
</organism>
<dbReference type="InterPro" id="IPR011333">
    <property type="entry name" value="SKP1/BTB/POZ_sf"/>
</dbReference>
<dbReference type="SMART" id="SM00061">
    <property type="entry name" value="MATH"/>
    <property type="match status" value="1"/>
</dbReference>
<dbReference type="Gene3D" id="2.60.210.10">
    <property type="entry name" value="Apoptosis, Tumor Necrosis Factor Receptor Associated Protein 2, Chain A"/>
    <property type="match status" value="1"/>
</dbReference>
<evidence type="ECO:0000313" key="3">
    <source>
        <dbReference type="EMBL" id="PIC48771.1"/>
    </source>
</evidence>
<gene>
    <name evidence="3" type="primary">Cnig_chr_II.g7625</name>
    <name evidence="3" type="ORF">B9Z55_007625</name>
</gene>
<dbReference type="PROSITE" id="PS50144">
    <property type="entry name" value="MATH"/>
    <property type="match status" value="1"/>
</dbReference>
<feature type="domain" description="MATH" evidence="2">
    <location>
        <begin position="5"/>
        <end position="120"/>
    </location>
</feature>
<dbReference type="SUPFAM" id="SSF49599">
    <property type="entry name" value="TRAF domain-like"/>
    <property type="match status" value="1"/>
</dbReference>
<accession>A0A2G5VAT7</accession>
<dbReference type="PANTHER" id="PTHR22743:SF165">
    <property type="entry name" value="BTB AND MATH DOMAIN CONTAINING-RELATED"/>
    <property type="match status" value="1"/>
</dbReference>
<proteinExistence type="predicted"/>
<dbReference type="AlphaFoldDB" id="A0A2G5VAT7"/>
<dbReference type="Gene3D" id="3.30.710.10">
    <property type="entry name" value="Potassium Channel Kv1.1, Chain A"/>
    <property type="match status" value="1"/>
</dbReference>
<dbReference type="InterPro" id="IPR000210">
    <property type="entry name" value="BTB/POZ_dom"/>
</dbReference>
<dbReference type="STRING" id="1611254.A0A2G5VAT7"/>
<name>A0A2G5VAT7_9PELO</name>
<evidence type="ECO:0000259" key="1">
    <source>
        <dbReference type="PROSITE" id="PS50097"/>
    </source>
</evidence>
<dbReference type="CDD" id="cd18186">
    <property type="entry name" value="BTB_POZ_ZBTB_KLHL-like"/>
    <property type="match status" value="1"/>
</dbReference>
<comment type="caution">
    <text evidence="3">The sequence shown here is derived from an EMBL/GenBank/DDBJ whole genome shotgun (WGS) entry which is preliminary data.</text>
</comment>
<dbReference type="InterPro" id="IPR008974">
    <property type="entry name" value="TRAF-like"/>
</dbReference>
<feature type="domain" description="BTB" evidence="1">
    <location>
        <begin position="148"/>
        <end position="207"/>
    </location>
</feature>
<dbReference type="EMBL" id="PDUG01000002">
    <property type="protein sequence ID" value="PIC48771.1"/>
    <property type="molecule type" value="Genomic_DNA"/>
</dbReference>
<protein>
    <recommendedName>
        <fullName evidence="5">BTB domain-containing protein</fullName>
    </recommendedName>
</protein>
<dbReference type="Proteomes" id="UP000230233">
    <property type="component" value="Chromosome II"/>
</dbReference>
<dbReference type="PROSITE" id="PS50097">
    <property type="entry name" value="BTB"/>
    <property type="match status" value="1"/>
</dbReference>
<dbReference type="SUPFAM" id="SSF54695">
    <property type="entry name" value="POZ domain"/>
    <property type="match status" value="1"/>
</dbReference>
<dbReference type="OrthoDB" id="6359816at2759"/>
<keyword evidence="4" id="KW-1185">Reference proteome</keyword>
<dbReference type="InterPro" id="IPR002083">
    <property type="entry name" value="MATH/TRAF_dom"/>
</dbReference>
<sequence length="304" mass="35028">MTDKESTLKYIFNDVGKLENGQELDSPDEEHCGVDWTINIEKRGEHLGVFIGADVTENQEIEADYTIKIVSKDKKKKCLMSTSDVFTWHQDYRGCPSFIDWKALENEYLDDGKLEVVAHVKITKMLGFVEEISRKNLKSFGEDMKQFSDVTLKVKERKFYVSKLYLSYHSPYFATLFLGKFQESEKSEIELKDVDPQDFQCYLEVLYLENGVDEDNVQGILSVADMFDTPVIVKKCEEFLVEKSKMNLKKKLELAGNYRLNGLKKLCMDQINSRAEISSVIPENISGMDNEILAELLRKALVFN</sequence>
<evidence type="ECO:0000313" key="4">
    <source>
        <dbReference type="Proteomes" id="UP000230233"/>
    </source>
</evidence>
<dbReference type="PANTHER" id="PTHR22743">
    <property type="entry name" value="MEPRIN/TRAF-LIKE MATH FAMILY-C.ELEGANS"/>
    <property type="match status" value="1"/>
</dbReference>
<dbReference type="Pfam" id="PF00651">
    <property type="entry name" value="BTB"/>
    <property type="match status" value="1"/>
</dbReference>
<evidence type="ECO:0008006" key="5">
    <source>
        <dbReference type="Google" id="ProtNLM"/>
    </source>
</evidence>